<name>A0A9W6KHF3_9ACTN</name>
<evidence type="ECO:0000313" key="1">
    <source>
        <dbReference type="EMBL" id="GLL01012.1"/>
    </source>
</evidence>
<reference evidence="1" key="2">
    <citation type="submission" date="2023-01" db="EMBL/GenBank/DDBJ databases">
        <authorList>
            <person name="Sun Q."/>
            <person name="Evtushenko L."/>
        </authorList>
    </citation>
    <scope>NUCLEOTIDE SEQUENCE</scope>
    <source>
        <strain evidence="1">VKM Ac-1321</strain>
    </source>
</reference>
<dbReference type="AlphaFoldDB" id="A0A9W6KHF3"/>
<dbReference type="Pfam" id="PF13424">
    <property type="entry name" value="TPR_12"/>
    <property type="match status" value="3"/>
</dbReference>
<sequence length="674" mass="71605">MRLLGATPAEQGTFATARDRIADGRAARPRAATPRQLPLDGAGFVGREEELAALDETALTAVVGTAGVGKTALAVRWAHRAAARFPDGQLYVDLRGFDRQRPVAAAEALGGFLRALGVDAGDVPRAEAERAALYRTLVAGRRLLVVLDNASGADHVRPLLPGTATCTAVVTSRDDLTGLVVREGARRVRLEPLGPAAATRLLRTLLGEEADVAAIVSRCAGLPLALRIAAELDDIGGFDTGDPRTAVRTVFSWSYRHLGPRERHVFARFGLHPGPDLDGAAAGDPAALAALVRAHLVTRTGADRYAMHDLLRAYAAETLPAGEQRAALTRLLEHYLALATAAGAALYPHDVAGRPAPGGADAARRTLDRERANLVALAGLRTEHAIGLSRALWRYFEVGGHGHDALAVHGAAVHAALAGRDGAAQVMANLAGTYWWLGEHARARDWFERALAWHERSGDRAGRARARARLGLAHERLGDYAQARACLVAALAEYRLIGDRHGEGSQLLNLGGLHRRLGRYGLARRHLRAAATRFAELGDARLEGYALGNLGALESLVGRHEEALDQLRRALAACRSVRDRGGEGSALAALSAALLRLGRPAEAAAGFEQALAVSRETGERGLHIEALNGLGDALQALGRNDKARHRYRTALDLARRAGDPHETARAEAGLTGRR</sequence>
<dbReference type="RefSeq" id="WP_261958679.1">
    <property type="nucleotide sequence ID" value="NZ_BAAAXA010000001.1"/>
</dbReference>
<dbReference type="InterPro" id="IPR011990">
    <property type="entry name" value="TPR-like_helical_dom_sf"/>
</dbReference>
<dbReference type="InterPro" id="IPR019734">
    <property type="entry name" value="TPR_rpt"/>
</dbReference>
<dbReference type="Gene3D" id="1.25.40.10">
    <property type="entry name" value="Tetratricopeptide repeat domain"/>
    <property type="match status" value="2"/>
</dbReference>
<proteinExistence type="predicted"/>
<dbReference type="EMBL" id="BSFP01000012">
    <property type="protein sequence ID" value="GLL01012.1"/>
    <property type="molecule type" value="Genomic_DNA"/>
</dbReference>
<comment type="caution">
    <text evidence="1">The sequence shown here is derived from an EMBL/GenBank/DDBJ whole genome shotgun (WGS) entry which is preliminary data.</text>
</comment>
<reference evidence="1" key="1">
    <citation type="journal article" date="2014" name="Int. J. Syst. Evol. Microbiol.">
        <title>Complete genome sequence of Corynebacterium casei LMG S-19264T (=DSM 44701T), isolated from a smear-ripened cheese.</title>
        <authorList>
            <consortium name="US DOE Joint Genome Institute (JGI-PGF)"/>
            <person name="Walter F."/>
            <person name="Albersmeier A."/>
            <person name="Kalinowski J."/>
            <person name="Ruckert C."/>
        </authorList>
    </citation>
    <scope>NUCLEOTIDE SEQUENCE</scope>
    <source>
        <strain evidence="1">VKM Ac-1321</strain>
    </source>
</reference>
<dbReference type="PRINTS" id="PR00364">
    <property type="entry name" value="DISEASERSIST"/>
</dbReference>
<evidence type="ECO:0000313" key="2">
    <source>
        <dbReference type="Proteomes" id="UP001143480"/>
    </source>
</evidence>
<organism evidence="1 2">
    <name type="scientific">Dactylosporangium matsuzakiense</name>
    <dbReference type="NCBI Taxonomy" id="53360"/>
    <lineage>
        <taxon>Bacteria</taxon>
        <taxon>Bacillati</taxon>
        <taxon>Actinomycetota</taxon>
        <taxon>Actinomycetes</taxon>
        <taxon>Micromonosporales</taxon>
        <taxon>Micromonosporaceae</taxon>
        <taxon>Dactylosporangium</taxon>
    </lineage>
</organism>
<evidence type="ECO:0008006" key="3">
    <source>
        <dbReference type="Google" id="ProtNLM"/>
    </source>
</evidence>
<dbReference type="Gene3D" id="3.40.50.300">
    <property type="entry name" value="P-loop containing nucleotide triphosphate hydrolases"/>
    <property type="match status" value="1"/>
</dbReference>
<dbReference type="Proteomes" id="UP001143480">
    <property type="component" value="Unassembled WGS sequence"/>
</dbReference>
<keyword evidence="2" id="KW-1185">Reference proteome</keyword>
<dbReference type="PANTHER" id="PTHR47691:SF3">
    <property type="entry name" value="HTH-TYPE TRANSCRIPTIONAL REGULATOR RV0890C-RELATED"/>
    <property type="match status" value="1"/>
</dbReference>
<dbReference type="PANTHER" id="PTHR47691">
    <property type="entry name" value="REGULATOR-RELATED"/>
    <property type="match status" value="1"/>
</dbReference>
<dbReference type="SUPFAM" id="SSF52540">
    <property type="entry name" value="P-loop containing nucleoside triphosphate hydrolases"/>
    <property type="match status" value="1"/>
</dbReference>
<gene>
    <name evidence="1" type="ORF">GCM10017581_027530</name>
</gene>
<dbReference type="InterPro" id="IPR027417">
    <property type="entry name" value="P-loop_NTPase"/>
</dbReference>
<dbReference type="SMART" id="SM00028">
    <property type="entry name" value="TPR"/>
    <property type="match status" value="6"/>
</dbReference>
<protein>
    <recommendedName>
        <fullName evidence="3">Tetratricopeptide repeat protein</fullName>
    </recommendedName>
</protein>
<dbReference type="SUPFAM" id="SSF48452">
    <property type="entry name" value="TPR-like"/>
    <property type="match status" value="2"/>
</dbReference>
<accession>A0A9W6KHF3</accession>